<dbReference type="Pfam" id="PF12698">
    <property type="entry name" value="ABC2_membrane_3"/>
    <property type="match status" value="1"/>
</dbReference>
<evidence type="ECO:0000256" key="4">
    <source>
        <dbReference type="ARBA" id="ARBA00022475"/>
    </source>
</evidence>
<keyword evidence="4" id="KW-1003">Cell membrane</keyword>
<dbReference type="InterPro" id="IPR051449">
    <property type="entry name" value="ABC-2_transporter_component"/>
</dbReference>
<evidence type="ECO:0000313" key="10">
    <source>
        <dbReference type="EMBL" id="AXI08643.1"/>
    </source>
</evidence>
<evidence type="ECO:0000256" key="5">
    <source>
        <dbReference type="ARBA" id="ARBA00022692"/>
    </source>
</evidence>
<reference evidence="11" key="1">
    <citation type="submission" date="2017-11" db="EMBL/GenBank/DDBJ databases">
        <authorList>
            <person name="Zhu W."/>
        </authorList>
    </citation>
    <scope>NUCLEOTIDE SEQUENCE [LARGE SCALE GENOMIC DNA]</scope>
    <source>
        <strain evidence="11">160</strain>
    </source>
</reference>
<gene>
    <name evidence="10" type="ORF">CUC15_06835</name>
</gene>
<feature type="transmembrane region" description="Helical" evidence="8">
    <location>
        <begin position="344"/>
        <end position="366"/>
    </location>
</feature>
<sequence length="371" mass="41384">MIGIFQAKIKMFIRNPWVFIIMTAMSIGFAWIIGGTGAYTAITIPVYTTSDSIKNSVIGDILDDTDAYNFEWLTEEEVIDKLSSNKAEVGVALHENDFRIIVGVETPTSKIMEQTIEDAYAKKAQFEQIVDASGATTVAEKEAVLDELQLSLESPVFAIESSSFRGTDAFISDITIHTMFGFTLFFVIYTIAYNVLPILVEKKEGIWDRVILSPVKKWEMYIANLVYSFLVGYLQVVIIFSVFRFVVGVDFHGRFIETLLLMMTYVFAIVALSILLTAIVKTVAQFNAILPIIAVSSAMIGGAYWPIEIVESKLLLGLSKVNPVTYGMEMLNGAVVYQYPLEELLFPISILLIMGVVFIGVGIHLMEKRHI</sequence>
<dbReference type="InterPro" id="IPR047817">
    <property type="entry name" value="ABC2_TM_bact-type"/>
</dbReference>
<feature type="domain" description="ABC transmembrane type-2" evidence="9">
    <location>
        <begin position="141"/>
        <end position="369"/>
    </location>
</feature>
<comment type="subcellular location">
    <subcellularLocation>
        <location evidence="1">Cell membrane</location>
        <topology evidence="1">Multi-pass membrane protein</topology>
    </subcellularLocation>
</comment>
<evidence type="ECO:0000256" key="7">
    <source>
        <dbReference type="ARBA" id="ARBA00023136"/>
    </source>
</evidence>
<dbReference type="AlphaFoldDB" id="A0A345PF63"/>
<dbReference type="EMBL" id="CP024848">
    <property type="protein sequence ID" value="AXI08643.1"/>
    <property type="molecule type" value="Genomic_DNA"/>
</dbReference>
<feature type="transmembrane region" description="Helical" evidence="8">
    <location>
        <begin position="179"/>
        <end position="200"/>
    </location>
</feature>
<dbReference type="GO" id="GO:0005886">
    <property type="term" value="C:plasma membrane"/>
    <property type="evidence" value="ECO:0007669"/>
    <property type="project" value="UniProtKB-SubCell"/>
</dbReference>
<dbReference type="GO" id="GO:0140359">
    <property type="term" value="F:ABC-type transporter activity"/>
    <property type="evidence" value="ECO:0007669"/>
    <property type="project" value="InterPro"/>
</dbReference>
<dbReference type="PANTHER" id="PTHR30294">
    <property type="entry name" value="MEMBRANE COMPONENT OF ABC TRANSPORTER YHHJ-RELATED"/>
    <property type="match status" value="1"/>
</dbReference>
<protein>
    <submittedName>
        <fullName evidence="10">ABC transporter permease</fullName>
    </submittedName>
</protein>
<feature type="transmembrane region" description="Helical" evidence="8">
    <location>
        <begin position="259"/>
        <end position="279"/>
    </location>
</feature>
<keyword evidence="5 8" id="KW-0812">Transmembrane</keyword>
<dbReference type="OrthoDB" id="266913at2"/>
<evidence type="ECO:0000256" key="6">
    <source>
        <dbReference type="ARBA" id="ARBA00022989"/>
    </source>
</evidence>
<keyword evidence="3" id="KW-0813">Transport</keyword>
<proteinExistence type="inferred from homology"/>
<feature type="transmembrane region" description="Helical" evidence="8">
    <location>
        <begin position="286"/>
        <end position="307"/>
    </location>
</feature>
<keyword evidence="7 8" id="KW-0472">Membrane</keyword>
<evidence type="ECO:0000259" key="9">
    <source>
        <dbReference type="PROSITE" id="PS51012"/>
    </source>
</evidence>
<evidence type="ECO:0000256" key="1">
    <source>
        <dbReference type="ARBA" id="ARBA00004651"/>
    </source>
</evidence>
<dbReference type="PROSITE" id="PS51012">
    <property type="entry name" value="ABC_TM2"/>
    <property type="match status" value="1"/>
</dbReference>
<feature type="transmembrane region" description="Helical" evidence="8">
    <location>
        <begin position="12"/>
        <end position="33"/>
    </location>
</feature>
<name>A0A345PF63_9BACI</name>
<dbReference type="KEGG" id="ocn:CUC15_06835"/>
<dbReference type="InterPro" id="IPR013525">
    <property type="entry name" value="ABC2_TM"/>
</dbReference>
<keyword evidence="6 8" id="KW-1133">Transmembrane helix</keyword>
<evidence type="ECO:0000256" key="8">
    <source>
        <dbReference type="SAM" id="Phobius"/>
    </source>
</evidence>
<evidence type="ECO:0000256" key="2">
    <source>
        <dbReference type="ARBA" id="ARBA00007783"/>
    </source>
</evidence>
<accession>A0A345PF63</accession>
<keyword evidence="11" id="KW-1185">Reference proteome</keyword>
<dbReference type="PANTHER" id="PTHR30294:SF45">
    <property type="entry name" value="LINEARMYCIN RESISTANCE PERMEASE PROTEIN LNRN"/>
    <property type="match status" value="1"/>
</dbReference>
<evidence type="ECO:0000313" key="11">
    <source>
        <dbReference type="Proteomes" id="UP000253908"/>
    </source>
</evidence>
<dbReference type="Proteomes" id="UP000253908">
    <property type="component" value="Chromosome"/>
</dbReference>
<feature type="transmembrane region" description="Helical" evidence="8">
    <location>
        <begin position="221"/>
        <end position="247"/>
    </location>
</feature>
<comment type="similarity">
    <text evidence="2">Belongs to the ABC-2 integral membrane protein family.</text>
</comment>
<dbReference type="RefSeq" id="WP_114915940.1">
    <property type="nucleotide sequence ID" value="NZ_CP024848.1"/>
</dbReference>
<evidence type="ECO:0000256" key="3">
    <source>
        <dbReference type="ARBA" id="ARBA00022448"/>
    </source>
</evidence>
<organism evidence="10 11">
    <name type="scientific">Oceanobacillus zhaokaii</name>
    <dbReference type="NCBI Taxonomy" id="2052660"/>
    <lineage>
        <taxon>Bacteria</taxon>
        <taxon>Bacillati</taxon>
        <taxon>Bacillota</taxon>
        <taxon>Bacilli</taxon>
        <taxon>Bacillales</taxon>
        <taxon>Bacillaceae</taxon>
        <taxon>Oceanobacillus</taxon>
    </lineage>
</organism>